<keyword evidence="4" id="KW-1185">Reference proteome</keyword>
<feature type="compositionally biased region" description="Polar residues" evidence="1">
    <location>
        <begin position="93"/>
        <end position="107"/>
    </location>
</feature>
<gene>
    <name evidence="3" type="ORF">CINCED_3A003377</name>
</gene>
<feature type="region of interest" description="Disordered" evidence="1">
    <location>
        <begin position="38"/>
        <end position="60"/>
    </location>
</feature>
<proteinExistence type="predicted"/>
<feature type="region of interest" description="Disordered" evidence="1">
    <location>
        <begin position="359"/>
        <end position="399"/>
    </location>
</feature>
<dbReference type="EMBL" id="CABPRJ010000951">
    <property type="protein sequence ID" value="VVC31735.1"/>
    <property type="molecule type" value="Genomic_DNA"/>
</dbReference>
<feature type="compositionally biased region" description="Polar residues" evidence="1">
    <location>
        <begin position="518"/>
        <end position="540"/>
    </location>
</feature>
<evidence type="ECO:0000256" key="2">
    <source>
        <dbReference type="SAM" id="SignalP"/>
    </source>
</evidence>
<feature type="region of interest" description="Disordered" evidence="1">
    <location>
        <begin position="259"/>
        <end position="304"/>
    </location>
</feature>
<protein>
    <submittedName>
        <fullName evidence="3">Uncharacterized protein</fullName>
    </submittedName>
</protein>
<feature type="compositionally biased region" description="Polar residues" evidence="1">
    <location>
        <begin position="799"/>
        <end position="820"/>
    </location>
</feature>
<feature type="compositionally biased region" description="Polar residues" evidence="1">
    <location>
        <begin position="674"/>
        <end position="720"/>
    </location>
</feature>
<evidence type="ECO:0000313" key="3">
    <source>
        <dbReference type="EMBL" id="VVC31735.1"/>
    </source>
</evidence>
<feature type="region of interest" description="Disordered" evidence="1">
    <location>
        <begin position="411"/>
        <end position="542"/>
    </location>
</feature>
<keyword evidence="2" id="KW-0732">Signal</keyword>
<feature type="region of interest" description="Disordered" evidence="1">
    <location>
        <begin position="75"/>
        <end position="107"/>
    </location>
</feature>
<dbReference type="OrthoDB" id="6630177at2759"/>
<feature type="compositionally biased region" description="Polar residues" evidence="1">
    <location>
        <begin position="556"/>
        <end position="572"/>
    </location>
</feature>
<feature type="compositionally biased region" description="Polar residues" evidence="1">
    <location>
        <begin position="868"/>
        <end position="884"/>
    </location>
</feature>
<dbReference type="AlphaFoldDB" id="A0A5E4MPH3"/>
<feature type="compositionally biased region" description="Low complexity" evidence="1">
    <location>
        <begin position="364"/>
        <end position="396"/>
    </location>
</feature>
<dbReference type="Proteomes" id="UP000325440">
    <property type="component" value="Unassembled WGS sequence"/>
</dbReference>
<reference evidence="3 4" key="1">
    <citation type="submission" date="2019-08" db="EMBL/GenBank/DDBJ databases">
        <authorList>
            <person name="Alioto T."/>
            <person name="Alioto T."/>
            <person name="Gomez Garrido J."/>
        </authorList>
    </citation>
    <scope>NUCLEOTIDE SEQUENCE [LARGE SCALE GENOMIC DNA]</scope>
</reference>
<feature type="region of interest" description="Disordered" evidence="1">
    <location>
        <begin position="556"/>
        <end position="898"/>
    </location>
</feature>
<feature type="compositionally biased region" description="Polar residues" evidence="1">
    <location>
        <begin position="259"/>
        <end position="278"/>
    </location>
</feature>
<feature type="compositionally biased region" description="Polar residues" evidence="1">
    <location>
        <begin position="754"/>
        <end position="787"/>
    </location>
</feature>
<accession>A0A5E4MPH3</accession>
<feature type="compositionally biased region" description="Low complexity" evidence="1">
    <location>
        <begin position="419"/>
        <end position="431"/>
    </location>
</feature>
<name>A0A5E4MPH3_9HEMI</name>
<feature type="region of interest" description="Disordered" evidence="1">
    <location>
        <begin position="137"/>
        <end position="158"/>
    </location>
</feature>
<feature type="compositionally biased region" description="Polar residues" evidence="1">
    <location>
        <begin position="288"/>
        <end position="297"/>
    </location>
</feature>
<evidence type="ECO:0000256" key="1">
    <source>
        <dbReference type="SAM" id="MobiDB-lite"/>
    </source>
</evidence>
<organism evidence="3 4">
    <name type="scientific">Cinara cedri</name>
    <dbReference type="NCBI Taxonomy" id="506608"/>
    <lineage>
        <taxon>Eukaryota</taxon>
        <taxon>Metazoa</taxon>
        <taxon>Ecdysozoa</taxon>
        <taxon>Arthropoda</taxon>
        <taxon>Hexapoda</taxon>
        <taxon>Insecta</taxon>
        <taxon>Pterygota</taxon>
        <taxon>Neoptera</taxon>
        <taxon>Paraneoptera</taxon>
        <taxon>Hemiptera</taxon>
        <taxon>Sternorrhyncha</taxon>
        <taxon>Aphidomorpha</taxon>
        <taxon>Aphidoidea</taxon>
        <taxon>Aphididae</taxon>
        <taxon>Lachninae</taxon>
        <taxon>Cinara</taxon>
    </lineage>
</organism>
<feature type="compositionally biased region" description="Polar residues" evidence="1">
    <location>
        <begin position="482"/>
        <end position="507"/>
    </location>
</feature>
<feature type="compositionally biased region" description="Polar residues" evidence="1">
    <location>
        <begin position="443"/>
        <end position="455"/>
    </location>
</feature>
<feature type="compositionally biased region" description="Polar residues" evidence="1">
    <location>
        <begin position="835"/>
        <end position="850"/>
    </location>
</feature>
<feature type="compositionally biased region" description="Low complexity" evidence="1">
    <location>
        <begin position="721"/>
        <end position="749"/>
    </location>
</feature>
<sequence>MGSRSCRYFFGVLTVLLIHEVVFSEGDLKTKAHNHLTKSYDNGSQRKERQAAIDPSRMYLPPRKDSAASIGFGEQSNNFGGNNNNGLVENPAGRSQETFTNSIGNSNNYGTLTKNTNGFSSTPVNGLYDTNIASGGSEGSSFDQSTTYNTLTSGEGNTLGQFSIKNNEYSGLGLSTTDRNSYNVDGSSGTAWTLNNDISAQTSISASGYGQKKPLIAAQNQDLNENNYNGDISQFGQDKGTRNLQHDSQGTIIQNSISASSYGTPKGSFQVNNSNRNDGQIGYGNQGNSGNVDPSKQFSKDSGAAGYGNTGSNLLDQKIGISGGDYSQFIFGNMANTKFNKGNNADDSFNHDFIEFDDSTSRFNNQNNPSKSSPSAQANSGDNNGNSGQGNGLLNNRGFQTRGYNQEEISTPAEYGRPTSSSNQGASTSSTYGENRFGEPNGNPFSPSSKDSNLPTVDKPYIQTSPDNNVLGKVKNQLIGDNFQNPGSVNGNGGTPTQNSYGQSSSGIHRFDQKDSSTYDNNFNSQSSLQGSNNYGQSGSDVLKIGENYGQVSTWNNEYNQGAGSSSRSSGFDQGERNQKLYNNYGESGPQLLGNKGNYVESYLNRPANSVYNNHGRPSNGQNNVDQSQPTASQISNNGQTEGQILSSSGSDNYDQNGSVPSFNGEYNQGILANVNNFRQNRPPQGGFNSYGSTGSQISSTIENYGQNNQNILKNGYNTRGGSQNSGSSSSYGENNLLNLGKLGSSQLGDYSGRGTSTLTPERNNYVQNSLPTTTKGENPISSSSADFEQGIGPCSASIAPNNSEKNGLIDPSSTVSRPDTSNESRNPKKHSTVVPKSQYQNSNLPSQNDFGKERNDDDDFGEPGLNAFSNFAPGNQLNQPSFESANNNYATSGNNSNKQIEAVSSSLNTGY</sequence>
<feature type="compositionally biased region" description="Low complexity" evidence="1">
    <location>
        <begin position="885"/>
        <end position="898"/>
    </location>
</feature>
<feature type="compositionally biased region" description="Polar residues" evidence="1">
    <location>
        <begin position="607"/>
        <end position="667"/>
    </location>
</feature>
<feature type="chain" id="PRO_5023003853" evidence="2">
    <location>
        <begin position="25"/>
        <end position="912"/>
    </location>
</feature>
<feature type="compositionally biased region" description="Low complexity" evidence="1">
    <location>
        <begin position="77"/>
        <end position="86"/>
    </location>
</feature>
<evidence type="ECO:0000313" key="4">
    <source>
        <dbReference type="Proteomes" id="UP000325440"/>
    </source>
</evidence>
<feature type="signal peptide" evidence="2">
    <location>
        <begin position="1"/>
        <end position="24"/>
    </location>
</feature>